<dbReference type="NCBIfam" id="TIGR02141">
    <property type="entry name" value="modB_ABC"/>
    <property type="match status" value="1"/>
</dbReference>
<dbReference type="InterPro" id="IPR035906">
    <property type="entry name" value="MetI-like_sf"/>
</dbReference>
<dbReference type="Proteomes" id="UP000076447">
    <property type="component" value="Unassembled WGS sequence"/>
</dbReference>
<dbReference type="InterPro" id="IPR000515">
    <property type="entry name" value="MetI-like"/>
</dbReference>
<evidence type="ECO:0000256" key="11">
    <source>
        <dbReference type="PROSITE-ProRule" id="PRU01213"/>
    </source>
</evidence>
<dbReference type="InterPro" id="IPR006469">
    <property type="entry name" value="NifC_ABC_porter"/>
</dbReference>
<evidence type="ECO:0000256" key="7">
    <source>
        <dbReference type="ARBA" id="ARBA00022741"/>
    </source>
</evidence>
<evidence type="ECO:0000313" key="17">
    <source>
        <dbReference type="EMBL" id="KZM33830.1"/>
    </source>
</evidence>
<feature type="domain" description="ABC transmembrane type-1" evidence="15">
    <location>
        <begin position="52"/>
        <end position="254"/>
    </location>
</feature>
<feature type="domain" description="Mop" evidence="16">
    <location>
        <begin position="678"/>
        <end position="751"/>
    </location>
</feature>
<dbReference type="AlphaFoldDB" id="A0A163Q666"/>
<comment type="similarity">
    <text evidence="2">Belongs to the binding-protein-dependent transport system permease family. CysTW subfamily.</text>
</comment>
<dbReference type="RefSeq" id="WP_068710071.1">
    <property type="nucleotide sequence ID" value="NZ_LRIE01000084.1"/>
</dbReference>
<evidence type="ECO:0000259" key="16">
    <source>
        <dbReference type="PROSITE" id="PS51866"/>
    </source>
</evidence>
<dbReference type="Gene3D" id="3.40.50.300">
    <property type="entry name" value="P-loop containing nucleotide triphosphate hydrolases"/>
    <property type="match status" value="1"/>
</dbReference>
<dbReference type="InterPro" id="IPR003593">
    <property type="entry name" value="AAA+_ATPase"/>
</dbReference>
<keyword evidence="10 12" id="KW-0472">Membrane</keyword>
<evidence type="ECO:0000259" key="15">
    <source>
        <dbReference type="PROSITE" id="PS50928"/>
    </source>
</evidence>
<dbReference type="InterPro" id="IPR004606">
    <property type="entry name" value="Mop_domain"/>
</dbReference>
<dbReference type="GO" id="GO:0016887">
    <property type="term" value="F:ATP hydrolysis activity"/>
    <property type="evidence" value="ECO:0007669"/>
    <property type="project" value="InterPro"/>
</dbReference>
<keyword evidence="7" id="KW-0547">Nucleotide-binding</keyword>
<comment type="caution">
    <text evidence="17">The sequence shown here is derived from an EMBL/GenBank/DDBJ whole genome shotgun (WGS) entry which is preliminary data.</text>
</comment>
<organism evidence="17 18">
    <name type="scientific">Oerskovia enterophila</name>
    <dbReference type="NCBI Taxonomy" id="43678"/>
    <lineage>
        <taxon>Bacteria</taxon>
        <taxon>Bacillati</taxon>
        <taxon>Actinomycetota</taxon>
        <taxon>Actinomycetes</taxon>
        <taxon>Micrococcales</taxon>
        <taxon>Cellulomonadaceae</taxon>
        <taxon>Oerskovia</taxon>
    </lineage>
</organism>
<feature type="transmembrane region" description="Helical" evidence="12">
    <location>
        <begin position="129"/>
        <end position="151"/>
    </location>
</feature>
<keyword evidence="6 12" id="KW-0812">Transmembrane</keyword>
<dbReference type="Gene3D" id="2.40.50.100">
    <property type="match status" value="1"/>
</dbReference>
<feature type="compositionally biased region" description="Basic residues" evidence="13">
    <location>
        <begin position="368"/>
        <end position="383"/>
    </location>
</feature>
<evidence type="ECO:0000256" key="2">
    <source>
        <dbReference type="ARBA" id="ARBA00007069"/>
    </source>
</evidence>
<keyword evidence="9 12" id="KW-1133">Transmembrane helix</keyword>
<feature type="compositionally biased region" description="Basic and acidic residues" evidence="13">
    <location>
        <begin position="264"/>
        <end position="305"/>
    </location>
</feature>
<dbReference type="GO" id="GO:0015098">
    <property type="term" value="F:molybdate ion transmembrane transporter activity"/>
    <property type="evidence" value="ECO:0007669"/>
    <property type="project" value="InterPro"/>
</dbReference>
<evidence type="ECO:0000256" key="1">
    <source>
        <dbReference type="ARBA" id="ARBA00004651"/>
    </source>
</evidence>
<evidence type="ECO:0000256" key="8">
    <source>
        <dbReference type="ARBA" id="ARBA00022840"/>
    </source>
</evidence>
<dbReference type="GO" id="GO:0005886">
    <property type="term" value="C:plasma membrane"/>
    <property type="evidence" value="ECO:0007669"/>
    <property type="project" value="UniProtKB-SubCell"/>
</dbReference>
<dbReference type="PANTHER" id="PTHR30183">
    <property type="entry name" value="MOLYBDENUM TRANSPORT SYSTEM PERMEASE PROTEIN MODB"/>
    <property type="match status" value="1"/>
</dbReference>
<dbReference type="SUPFAM" id="SSF50331">
    <property type="entry name" value="MOP-like"/>
    <property type="match status" value="1"/>
</dbReference>
<evidence type="ECO:0000256" key="6">
    <source>
        <dbReference type="ARBA" id="ARBA00022692"/>
    </source>
</evidence>
<dbReference type="NCBIfam" id="TIGR01581">
    <property type="entry name" value="Mo_ABC_porter"/>
    <property type="match status" value="1"/>
</dbReference>
<evidence type="ECO:0000256" key="4">
    <source>
        <dbReference type="ARBA" id="ARBA00022475"/>
    </source>
</evidence>
<dbReference type="InterPro" id="IPR008995">
    <property type="entry name" value="Mo/tungstate-bd_C_term_dom"/>
</dbReference>
<feature type="transmembrane region" description="Helical" evidence="12">
    <location>
        <begin position="90"/>
        <end position="109"/>
    </location>
</feature>
<dbReference type="InterPro" id="IPR011867">
    <property type="entry name" value="ModB_ABC"/>
</dbReference>
<feature type="transmembrane region" description="Helical" evidence="12">
    <location>
        <begin position="235"/>
        <end position="254"/>
    </location>
</feature>
<dbReference type="Gene3D" id="1.10.3720.10">
    <property type="entry name" value="MetI-like"/>
    <property type="match status" value="1"/>
</dbReference>
<dbReference type="SMART" id="SM00382">
    <property type="entry name" value="AAA"/>
    <property type="match status" value="1"/>
</dbReference>
<feature type="transmembrane region" description="Helical" evidence="12">
    <location>
        <begin position="51"/>
        <end position="78"/>
    </location>
</feature>
<dbReference type="Pfam" id="PF00528">
    <property type="entry name" value="BPD_transp_1"/>
    <property type="match status" value="1"/>
</dbReference>
<evidence type="ECO:0000256" key="3">
    <source>
        <dbReference type="ARBA" id="ARBA00022448"/>
    </source>
</evidence>
<dbReference type="SUPFAM" id="SSF52540">
    <property type="entry name" value="P-loop containing nucleoside triphosphate hydrolases"/>
    <property type="match status" value="1"/>
</dbReference>
<feature type="region of interest" description="Disordered" evidence="13">
    <location>
        <begin position="260"/>
        <end position="319"/>
    </location>
</feature>
<dbReference type="PANTHER" id="PTHR30183:SF3">
    <property type="entry name" value="MOLYBDENUM TRANSPORT SYSTEM PERMEASE PROTEIN MODB"/>
    <property type="match status" value="1"/>
</dbReference>
<proteinExistence type="inferred from homology"/>
<comment type="subcellular location">
    <subcellularLocation>
        <location evidence="1 12">Cell membrane</location>
        <topology evidence="1 12">Multi-pass membrane protein</topology>
    </subcellularLocation>
</comment>
<evidence type="ECO:0000313" key="18">
    <source>
        <dbReference type="Proteomes" id="UP000076447"/>
    </source>
</evidence>
<dbReference type="STRING" id="43678.OJAG_36710"/>
<keyword evidence="5 11" id="KW-0500">Molybdenum</keyword>
<dbReference type="InterPro" id="IPR027417">
    <property type="entry name" value="P-loop_NTPase"/>
</dbReference>
<dbReference type="CDD" id="cd06261">
    <property type="entry name" value="TM_PBP2"/>
    <property type="match status" value="1"/>
</dbReference>
<dbReference type="PROSITE" id="PS51866">
    <property type="entry name" value="MOP"/>
    <property type="match status" value="1"/>
</dbReference>
<dbReference type="InterPro" id="IPR005116">
    <property type="entry name" value="Transp-assoc_OB_typ1"/>
</dbReference>
<dbReference type="EMBL" id="LRIE01000084">
    <property type="protein sequence ID" value="KZM33830.1"/>
    <property type="molecule type" value="Genomic_DNA"/>
</dbReference>
<reference evidence="17 18" key="1">
    <citation type="submission" date="2016-01" db="EMBL/GenBank/DDBJ databases">
        <title>Genome sequence of Oerskovia enterophila VJag, an agar and cellulose degrading bacterium.</title>
        <authorList>
            <person name="Poehlein A."/>
            <person name="Jag V."/>
            <person name="Bengelsdorf F."/>
            <person name="Duerre P."/>
            <person name="Daniel R."/>
        </authorList>
    </citation>
    <scope>NUCLEOTIDE SEQUENCE [LARGE SCALE GENOMIC DNA]</scope>
    <source>
        <strain evidence="17 18">VJag</strain>
    </source>
</reference>
<dbReference type="Pfam" id="PF00005">
    <property type="entry name" value="ABC_tran"/>
    <property type="match status" value="2"/>
</dbReference>
<gene>
    <name evidence="17" type="primary">phnT</name>
    <name evidence="17" type="ORF">OJAG_36710</name>
</gene>
<dbReference type="Pfam" id="PF03459">
    <property type="entry name" value="TOBE"/>
    <property type="match status" value="1"/>
</dbReference>
<feature type="region of interest" description="Disordered" evidence="13">
    <location>
        <begin position="366"/>
        <end position="409"/>
    </location>
</feature>
<evidence type="ECO:0000259" key="14">
    <source>
        <dbReference type="PROSITE" id="PS50893"/>
    </source>
</evidence>
<evidence type="ECO:0000256" key="12">
    <source>
        <dbReference type="RuleBase" id="RU363032"/>
    </source>
</evidence>
<dbReference type="InterPro" id="IPR003439">
    <property type="entry name" value="ABC_transporter-like_ATP-bd"/>
</dbReference>
<name>A0A163Q666_9CELL</name>
<sequence>MRGLPRWVLAPALLGALFVVVPVVAMVARLDVSGGLGGIWDLLTSPTATDALWLSVRTSLVATVCCVLLGAPMALVLARTTFPGQRVARALVLLPLVLPPVVGGIALLYTFGRRGLIGQHLSVLGIEVAFTTTAVVMAQTFVALPFLVLSLEGSLRTHDARYEEVAATLGASPTTVLRRVTLPLVLPGLVSGAVLAFARALGEFGATITFAGALQGVTQTLPLEIYLQRSADPDAAVALSLLLVVVAVIVTAAVHGGPFGSTESRVREAGPSAEDDRGLDGDRGAARDRGLIEADERPGDDDRPGHPRQPGATPVAGEPVTLGVRVRLAERGVDLDLTVEPGQVVAILGPNGAGKSTVLQAVTGLLPHRAHHPRRAGSRRARRSLPDGAAPGSRTNAPAPGSPPDELRVTVDGEVLTDTSRGLSVPPRRRGVGWLTQRPLLFGHLDAADNVAFGLRARGVPRRAARADARERLDGLGAGPLAARRPGALSGGQAQRVSITRALATDPRVLLLDEPLASLDVGVAQQVRRVLHDAQRAAPRTTLLVTHDLLDVLLLADRAVVLEEGRVVEDGPAREVLTRPRSRFAARLAGINLLAGVATDDGGLLLTTGDGSVGGPTVTTSPAQDTAPRGGTGTGHLGLGPALTVAGVVADAADLVPGDPAVAVFEPRAVAIHREAPSGSPRNAFAVTITSIEPHGQLFRAWGEVPGPREVRDAVGHLAADLTPRSVADLRLAPGERVWFAVKAAEVQIYGTR</sequence>
<keyword evidence="8 17" id="KW-0067">ATP-binding</keyword>
<dbReference type="GO" id="GO:0005524">
    <property type="term" value="F:ATP binding"/>
    <property type="evidence" value="ECO:0007669"/>
    <property type="project" value="UniProtKB-KW"/>
</dbReference>
<evidence type="ECO:0000256" key="10">
    <source>
        <dbReference type="ARBA" id="ARBA00023136"/>
    </source>
</evidence>
<dbReference type="PROSITE" id="PS50928">
    <property type="entry name" value="ABC_TM1"/>
    <property type="match status" value="1"/>
</dbReference>
<accession>A0A163Q666</accession>
<dbReference type="PROSITE" id="PS50893">
    <property type="entry name" value="ABC_TRANSPORTER_2"/>
    <property type="match status" value="1"/>
</dbReference>
<protein>
    <submittedName>
        <fullName evidence="17">Putative 2-aminoethylphosphonate import ATP-binding protein PhnT</fullName>
    </submittedName>
</protein>
<dbReference type="SUPFAM" id="SSF161098">
    <property type="entry name" value="MetI-like"/>
    <property type="match status" value="1"/>
</dbReference>
<evidence type="ECO:0000256" key="5">
    <source>
        <dbReference type="ARBA" id="ARBA00022505"/>
    </source>
</evidence>
<keyword evidence="4" id="KW-1003">Cell membrane</keyword>
<evidence type="ECO:0000256" key="9">
    <source>
        <dbReference type="ARBA" id="ARBA00022989"/>
    </source>
</evidence>
<keyword evidence="3 12" id="KW-0813">Transport</keyword>
<dbReference type="OrthoDB" id="9774448at2"/>
<evidence type="ECO:0000256" key="13">
    <source>
        <dbReference type="SAM" id="MobiDB-lite"/>
    </source>
</evidence>
<dbReference type="PATRIC" id="fig|43678.3.peg.3836"/>
<feature type="domain" description="ABC transporter" evidence="14">
    <location>
        <begin position="315"/>
        <end position="589"/>
    </location>
</feature>